<evidence type="ECO:0000313" key="2">
    <source>
        <dbReference type="EMBL" id="KAH3792136.1"/>
    </source>
</evidence>
<reference evidence="2" key="2">
    <citation type="submission" date="2020-11" db="EMBL/GenBank/DDBJ databases">
        <authorList>
            <person name="McCartney M.A."/>
            <person name="Auch B."/>
            <person name="Kono T."/>
            <person name="Mallez S."/>
            <person name="Becker A."/>
            <person name="Gohl D.M."/>
            <person name="Silverstein K.A.T."/>
            <person name="Koren S."/>
            <person name="Bechman K.B."/>
            <person name="Herman A."/>
            <person name="Abrahante J.E."/>
            <person name="Garbe J."/>
        </authorList>
    </citation>
    <scope>NUCLEOTIDE SEQUENCE</scope>
    <source>
        <strain evidence="2">Duluth1</strain>
        <tissue evidence="2">Whole animal</tissue>
    </source>
</reference>
<gene>
    <name evidence="2" type="ORF">DPMN_145627</name>
</gene>
<accession>A0A9D4F6E1</accession>
<organism evidence="2 3">
    <name type="scientific">Dreissena polymorpha</name>
    <name type="common">Zebra mussel</name>
    <name type="synonym">Mytilus polymorpha</name>
    <dbReference type="NCBI Taxonomy" id="45954"/>
    <lineage>
        <taxon>Eukaryota</taxon>
        <taxon>Metazoa</taxon>
        <taxon>Spiralia</taxon>
        <taxon>Lophotrochozoa</taxon>
        <taxon>Mollusca</taxon>
        <taxon>Bivalvia</taxon>
        <taxon>Autobranchia</taxon>
        <taxon>Heteroconchia</taxon>
        <taxon>Euheterodonta</taxon>
        <taxon>Imparidentia</taxon>
        <taxon>Neoheterodontei</taxon>
        <taxon>Myida</taxon>
        <taxon>Dreissenoidea</taxon>
        <taxon>Dreissenidae</taxon>
        <taxon>Dreissena</taxon>
    </lineage>
</organism>
<evidence type="ECO:0000313" key="3">
    <source>
        <dbReference type="Proteomes" id="UP000828390"/>
    </source>
</evidence>
<dbReference type="OrthoDB" id="6145163at2759"/>
<reference evidence="2" key="1">
    <citation type="journal article" date="2019" name="bioRxiv">
        <title>The Genome of the Zebra Mussel, Dreissena polymorpha: A Resource for Invasive Species Research.</title>
        <authorList>
            <person name="McCartney M.A."/>
            <person name="Auch B."/>
            <person name="Kono T."/>
            <person name="Mallez S."/>
            <person name="Zhang Y."/>
            <person name="Obille A."/>
            <person name="Becker A."/>
            <person name="Abrahante J.E."/>
            <person name="Garbe J."/>
            <person name="Badalamenti J.P."/>
            <person name="Herman A."/>
            <person name="Mangelson H."/>
            <person name="Liachko I."/>
            <person name="Sullivan S."/>
            <person name="Sone E.D."/>
            <person name="Koren S."/>
            <person name="Silverstein K.A.T."/>
            <person name="Beckman K.B."/>
            <person name="Gohl D.M."/>
        </authorList>
    </citation>
    <scope>NUCLEOTIDE SEQUENCE</scope>
    <source>
        <strain evidence="2">Duluth1</strain>
        <tissue evidence="2">Whole animal</tissue>
    </source>
</reference>
<comment type="caution">
    <text evidence="2">The sequence shown here is derived from an EMBL/GenBank/DDBJ whole genome shotgun (WGS) entry which is preliminary data.</text>
</comment>
<dbReference type="Proteomes" id="UP000828390">
    <property type="component" value="Unassembled WGS sequence"/>
</dbReference>
<sequence>MSVAAIGTSVPRVGPTNSASTGHHKVGDGRPNTGRTGGVYTNIFRAYPKTPQKLPVSRIPDIVERMQRDTRASKAKAKGGQWYKGDDYVDPRSYSWKNLALFSDYQAHMWTQGGDIKKTYKK</sequence>
<evidence type="ECO:0000256" key="1">
    <source>
        <dbReference type="SAM" id="MobiDB-lite"/>
    </source>
</evidence>
<protein>
    <submittedName>
        <fullName evidence="2">Uncharacterized protein</fullName>
    </submittedName>
</protein>
<feature type="region of interest" description="Disordered" evidence="1">
    <location>
        <begin position="1"/>
        <end position="35"/>
    </location>
</feature>
<name>A0A9D4F6E1_DREPO</name>
<dbReference type="AlphaFoldDB" id="A0A9D4F6E1"/>
<dbReference type="EMBL" id="JAIWYP010000007">
    <property type="protein sequence ID" value="KAH3792136.1"/>
    <property type="molecule type" value="Genomic_DNA"/>
</dbReference>
<proteinExistence type="predicted"/>
<keyword evidence="3" id="KW-1185">Reference proteome</keyword>